<dbReference type="InterPro" id="IPR020846">
    <property type="entry name" value="MFS_dom"/>
</dbReference>
<feature type="transmembrane region" description="Helical" evidence="4">
    <location>
        <begin position="157"/>
        <end position="178"/>
    </location>
</feature>
<dbReference type="EMBL" id="JAAOZC010000009">
    <property type="protein sequence ID" value="NIJ09254.1"/>
    <property type="molecule type" value="Genomic_DNA"/>
</dbReference>
<dbReference type="RefSeq" id="WP_167074697.1">
    <property type="nucleotide sequence ID" value="NZ_JAAOZC010000009.1"/>
</dbReference>
<feature type="transmembrane region" description="Helical" evidence="4">
    <location>
        <begin position="94"/>
        <end position="118"/>
    </location>
</feature>
<evidence type="ECO:0000259" key="5">
    <source>
        <dbReference type="PROSITE" id="PS50850"/>
    </source>
</evidence>
<dbReference type="InterPro" id="IPR052714">
    <property type="entry name" value="MFS_Exporter"/>
</dbReference>
<dbReference type="SUPFAM" id="SSF103473">
    <property type="entry name" value="MFS general substrate transporter"/>
    <property type="match status" value="1"/>
</dbReference>
<feature type="domain" description="Major facilitator superfamily (MFS) profile" evidence="5">
    <location>
        <begin position="5"/>
        <end position="379"/>
    </location>
</feature>
<dbReference type="Gene3D" id="1.20.1250.20">
    <property type="entry name" value="MFS general substrate transporter like domains"/>
    <property type="match status" value="2"/>
</dbReference>
<feature type="transmembrane region" description="Helical" evidence="4">
    <location>
        <begin position="66"/>
        <end position="88"/>
    </location>
</feature>
<feature type="transmembrane region" description="Helical" evidence="4">
    <location>
        <begin position="237"/>
        <end position="255"/>
    </location>
</feature>
<name>A0ABX0TX14_9SPHN</name>
<reference evidence="6 7" key="1">
    <citation type="submission" date="2020-03" db="EMBL/GenBank/DDBJ databases">
        <title>Genomic Encyclopedia of Type Strains, Phase III (KMG-III): the genomes of soil and plant-associated and newly described type strains.</title>
        <authorList>
            <person name="Whitman W."/>
        </authorList>
    </citation>
    <scope>NUCLEOTIDE SEQUENCE [LARGE SCALE GENOMIC DNA]</scope>
    <source>
        <strain evidence="6 7">CECT 8804</strain>
    </source>
</reference>
<keyword evidence="3 4" id="KW-0472">Membrane</keyword>
<dbReference type="CDD" id="cd17489">
    <property type="entry name" value="MFS_YfcJ_like"/>
    <property type="match status" value="1"/>
</dbReference>
<dbReference type="InterPro" id="IPR011701">
    <property type="entry name" value="MFS"/>
</dbReference>
<evidence type="ECO:0000313" key="6">
    <source>
        <dbReference type="EMBL" id="NIJ09254.1"/>
    </source>
</evidence>
<comment type="caution">
    <text evidence="6">The sequence shown here is derived from an EMBL/GenBank/DDBJ whole genome shotgun (WGS) entry which is preliminary data.</text>
</comment>
<evidence type="ECO:0000256" key="2">
    <source>
        <dbReference type="ARBA" id="ARBA00022989"/>
    </source>
</evidence>
<evidence type="ECO:0000256" key="4">
    <source>
        <dbReference type="SAM" id="Phobius"/>
    </source>
</evidence>
<dbReference type="InterPro" id="IPR036259">
    <property type="entry name" value="MFS_trans_sf"/>
</dbReference>
<dbReference type="PROSITE" id="PS50850">
    <property type="entry name" value="MFS"/>
    <property type="match status" value="1"/>
</dbReference>
<feature type="transmembrane region" description="Helical" evidence="4">
    <location>
        <begin position="291"/>
        <end position="314"/>
    </location>
</feature>
<accession>A0ABX0TX14</accession>
<feature type="transmembrane region" description="Helical" evidence="4">
    <location>
        <begin position="33"/>
        <end position="54"/>
    </location>
</feature>
<feature type="transmembrane region" description="Helical" evidence="4">
    <location>
        <begin position="354"/>
        <end position="375"/>
    </location>
</feature>
<evidence type="ECO:0000256" key="1">
    <source>
        <dbReference type="ARBA" id="ARBA00022692"/>
    </source>
</evidence>
<feature type="transmembrane region" description="Helical" evidence="4">
    <location>
        <begin position="130"/>
        <end position="151"/>
    </location>
</feature>
<dbReference type="PANTHER" id="PTHR23531:SF1">
    <property type="entry name" value="QUINOLENE RESISTANCE PROTEIN NORA"/>
    <property type="match status" value="1"/>
</dbReference>
<dbReference type="PANTHER" id="PTHR23531">
    <property type="entry name" value="QUINOLENE RESISTANCE PROTEIN NORA"/>
    <property type="match status" value="1"/>
</dbReference>
<evidence type="ECO:0000256" key="3">
    <source>
        <dbReference type="ARBA" id="ARBA00023136"/>
    </source>
</evidence>
<sequence>MLTRQFIFLCLAIFVTFANQAMLIPTIPLYINSLGGSASLAGLALFTFAVPSFLVRPLMGNACDKWGGAFVLIAGLGILAIGGLLYFIPYMAAVFAASILRGTAWGATSTGGLALLVTTSPQGRRGEASGYYNSAMTSASILFPAVALWMIHGHGGYRWVFLLSIVFGVLAIPMTLAIRAPREPTAAMRSEDGGPPQPAINRGIILAMLLNLGASIPQPAIVSFLPLYAKHLQIGDVGLFYVISGILTVVLRPLLGKRSDSLGRGPYIALGFVIQAIGFTVVFFGTTKIMVLTGAVIASFGPALVGAASMALAMDFAPVHGQGRSMATYSMTYQLGGGLGSMLAGGLADMFGLPSMYIGALVVTLFGAALLAATWREIARPQLDFRRSLPSSA</sequence>
<protein>
    <submittedName>
        <fullName evidence="6">MFS family permease</fullName>
    </submittedName>
</protein>
<organism evidence="6 7">
    <name type="scientific">Sphingomonas vulcanisoli</name>
    <dbReference type="NCBI Taxonomy" id="1658060"/>
    <lineage>
        <taxon>Bacteria</taxon>
        <taxon>Pseudomonadati</taxon>
        <taxon>Pseudomonadota</taxon>
        <taxon>Alphaproteobacteria</taxon>
        <taxon>Sphingomonadales</taxon>
        <taxon>Sphingomonadaceae</taxon>
        <taxon>Sphingomonas</taxon>
    </lineage>
</organism>
<feature type="transmembrane region" description="Helical" evidence="4">
    <location>
        <begin position="267"/>
        <end position="285"/>
    </location>
</feature>
<proteinExistence type="predicted"/>
<evidence type="ECO:0000313" key="7">
    <source>
        <dbReference type="Proteomes" id="UP000727456"/>
    </source>
</evidence>
<dbReference type="Pfam" id="PF07690">
    <property type="entry name" value="MFS_1"/>
    <property type="match status" value="1"/>
</dbReference>
<keyword evidence="7" id="KW-1185">Reference proteome</keyword>
<gene>
    <name evidence="6" type="ORF">FHS31_002886</name>
</gene>
<keyword evidence="1 4" id="KW-0812">Transmembrane</keyword>
<dbReference type="Proteomes" id="UP000727456">
    <property type="component" value="Unassembled WGS sequence"/>
</dbReference>
<keyword evidence="2 4" id="KW-1133">Transmembrane helix</keyword>